<feature type="domain" description="Cathepsin propeptide inhibitor" evidence="3">
    <location>
        <begin position="31"/>
        <end position="90"/>
    </location>
</feature>
<dbReference type="InterPro" id="IPR038765">
    <property type="entry name" value="Papain-like_cys_pep_sf"/>
</dbReference>
<dbReference type="InterPro" id="IPR000668">
    <property type="entry name" value="Peptidase_C1A_C"/>
</dbReference>
<reference evidence="4" key="1">
    <citation type="submission" date="2025-05" db="UniProtKB">
        <authorList>
            <consortium name="EnsemblMetazoa"/>
        </authorList>
    </citation>
    <scope>IDENTIFICATION</scope>
</reference>
<dbReference type="SMART" id="SM00848">
    <property type="entry name" value="Inhibitor_I29"/>
    <property type="match status" value="1"/>
</dbReference>
<dbReference type="Proteomes" id="UP001652700">
    <property type="component" value="Unplaced"/>
</dbReference>
<evidence type="ECO:0000313" key="4">
    <source>
        <dbReference type="EnsemblMetazoa" id="XP_050513173.1"/>
    </source>
</evidence>
<dbReference type="RefSeq" id="XP_050513173.1">
    <property type="nucleotide sequence ID" value="XM_050657216.1"/>
</dbReference>
<dbReference type="SUPFAM" id="SSF54001">
    <property type="entry name" value="Cysteine proteinases"/>
    <property type="match status" value="1"/>
</dbReference>
<dbReference type="SMART" id="SM00645">
    <property type="entry name" value="Pept_C1"/>
    <property type="match status" value="1"/>
</dbReference>
<evidence type="ECO:0000313" key="5">
    <source>
        <dbReference type="Proteomes" id="UP001652700"/>
    </source>
</evidence>
<dbReference type="PANTHER" id="PTHR12411">
    <property type="entry name" value="CYSTEINE PROTEASE FAMILY C1-RELATED"/>
    <property type="match status" value="1"/>
</dbReference>
<dbReference type="InterPro" id="IPR039417">
    <property type="entry name" value="Peptidase_C1A_papain-like"/>
</dbReference>
<dbReference type="PROSITE" id="PS00640">
    <property type="entry name" value="THIOL_PROTEASE_ASN"/>
    <property type="match status" value="1"/>
</dbReference>
<dbReference type="Pfam" id="PF08246">
    <property type="entry name" value="Inhibitor_I29"/>
    <property type="match status" value="1"/>
</dbReference>
<protein>
    <recommendedName>
        <fullName evidence="6">Cathepsin L-like proteinase</fullName>
    </recommendedName>
</protein>
<evidence type="ECO:0000259" key="2">
    <source>
        <dbReference type="SMART" id="SM00645"/>
    </source>
</evidence>
<dbReference type="GeneID" id="126888817"/>
<dbReference type="InterPro" id="IPR013128">
    <property type="entry name" value="Peptidase_C1A"/>
</dbReference>
<feature type="domain" description="Peptidase C1A papain C-terminal" evidence="2">
    <location>
        <begin position="121"/>
        <end position="333"/>
    </location>
</feature>
<name>A0ABM5KSL1_DIAVI</name>
<dbReference type="InterPro" id="IPR025661">
    <property type="entry name" value="Pept_asp_AS"/>
</dbReference>
<comment type="similarity">
    <text evidence="1">Belongs to the peptidase C1 family.</text>
</comment>
<dbReference type="Pfam" id="PF00112">
    <property type="entry name" value="Peptidase_C1"/>
    <property type="match status" value="1"/>
</dbReference>
<organism evidence="4 5">
    <name type="scientific">Diabrotica virgifera virgifera</name>
    <name type="common">western corn rootworm</name>
    <dbReference type="NCBI Taxonomy" id="50390"/>
    <lineage>
        <taxon>Eukaryota</taxon>
        <taxon>Metazoa</taxon>
        <taxon>Ecdysozoa</taxon>
        <taxon>Arthropoda</taxon>
        <taxon>Hexapoda</taxon>
        <taxon>Insecta</taxon>
        <taxon>Pterygota</taxon>
        <taxon>Neoptera</taxon>
        <taxon>Endopterygota</taxon>
        <taxon>Coleoptera</taxon>
        <taxon>Polyphaga</taxon>
        <taxon>Cucujiformia</taxon>
        <taxon>Chrysomeloidea</taxon>
        <taxon>Chrysomelidae</taxon>
        <taxon>Galerucinae</taxon>
        <taxon>Diabroticina</taxon>
        <taxon>Diabroticites</taxon>
        <taxon>Diabrotica</taxon>
    </lineage>
</organism>
<evidence type="ECO:0000256" key="1">
    <source>
        <dbReference type="ARBA" id="ARBA00008455"/>
    </source>
</evidence>
<keyword evidence="5" id="KW-1185">Reference proteome</keyword>
<dbReference type="EnsemblMetazoa" id="XM_050657216.1">
    <property type="protein sequence ID" value="XP_050513173.1"/>
    <property type="gene ID" value="LOC126888817"/>
</dbReference>
<dbReference type="Gene3D" id="3.90.70.10">
    <property type="entry name" value="Cysteine proteinases"/>
    <property type="match status" value="1"/>
</dbReference>
<proteinExistence type="inferred from homology"/>
<accession>A0ABM5KSL1</accession>
<evidence type="ECO:0000259" key="3">
    <source>
        <dbReference type="SMART" id="SM00848"/>
    </source>
</evidence>
<dbReference type="InterPro" id="IPR013201">
    <property type="entry name" value="Prot_inhib_I29"/>
</dbReference>
<sequence length="335" mass="38121">MKFTDNFSMKTIIIFATVFLSVYALSDQNVWNSFKVNFSRSYKVKEDKLRFLIFKKNLREIEKHNVKYHRGESSYYLKITEFADWTDEEFNRLIKRNNTSINELLENVERRVNLEVSDDDLPTSIDWRTKNAVTSVKSVFDFDLICCAGYAFSACGSLEGQLAIHSNQLVNLSAQELLDCSSWNQGCESGMATWSFYDVEAQGLCSEEQYPYKGLDADCLKDVITSPTLAKTKEHVELNANETTLYNAVATIGPISSLINGTNLRFFGGGIYDAECEGFPNIDVLVVGYDTSDGVDYWILKNSWGISWGEEGYIRIPRNKNQCGIMYLNSYPVLN</sequence>
<dbReference type="CDD" id="cd02248">
    <property type="entry name" value="Peptidase_C1A"/>
    <property type="match status" value="1"/>
</dbReference>
<evidence type="ECO:0008006" key="6">
    <source>
        <dbReference type="Google" id="ProtNLM"/>
    </source>
</evidence>